<proteinExistence type="predicted"/>
<evidence type="ECO:0000259" key="1">
    <source>
        <dbReference type="Pfam" id="PF01909"/>
    </source>
</evidence>
<dbReference type="InterPro" id="IPR002934">
    <property type="entry name" value="Polymerase_NTP_transf_dom"/>
</dbReference>
<dbReference type="SUPFAM" id="SSF81301">
    <property type="entry name" value="Nucleotidyltransferase"/>
    <property type="match status" value="1"/>
</dbReference>
<reference evidence="2 5" key="1">
    <citation type="submission" date="2019-10" db="EMBL/GenBank/DDBJ databases">
        <title>Comparative genomics of sulfur disproportionating microorganisms.</title>
        <authorList>
            <person name="Ward L.M."/>
            <person name="Bertran E."/>
            <person name="Johnston D."/>
        </authorList>
    </citation>
    <scope>NUCLEOTIDE SEQUENCE [LARGE SCALE GENOMIC DNA]</scope>
    <source>
        <strain evidence="2 5">DSM 3772</strain>
    </source>
</reference>
<evidence type="ECO:0000313" key="4">
    <source>
        <dbReference type="Proteomes" id="UP000426328"/>
    </source>
</evidence>
<dbReference type="EMBL" id="CP045482">
    <property type="protein sequence ID" value="QGR22440.1"/>
    <property type="molecule type" value="Genomic_DNA"/>
</dbReference>
<dbReference type="InterPro" id="IPR043519">
    <property type="entry name" value="NT_sf"/>
</dbReference>
<evidence type="ECO:0000313" key="3">
    <source>
        <dbReference type="EMBL" id="QGR22440.1"/>
    </source>
</evidence>
<feature type="domain" description="Polymerase nucleotidyl transferase" evidence="1">
    <location>
        <begin position="122"/>
        <end position="192"/>
    </location>
</feature>
<dbReference type="Proteomes" id="UP000474054">
    <property type="component" value="Unassembled WGS sequence"/>
</dbReference>
<reference evidence="3 4" key="2">
    <citation type="submission" date="2019-10" db="EMBL/GenBank/DDBJ databases">
        <title>Genome Sequences from Six Type Strain Members of the Archaeal Family Sulfolobaceae: Acidianus ambivalens, Acidianus infernus, Metallosphaera prunae, Stygiolobus azoricus, Sulfolobus metallicus, and Sulfurisphaera ohwakuensis.</title>
        <authorList>
            <person name="Counts J.A."/>
            <person name="Kelly R.M."/>
        </authorList>
    </citation>
    <scope>NUCLEOTIDE SEQUENCE [LARGE SCALE GENOMIC DNA]</scope>
    <source>
        <strain evidence="3 4">LEI 10</strain>
    </source>
</reference>
<dbReference type="GeneID" id="42780262"/>
<keyword evidence="3" id="KW-0808">Transferase</keyword>
<dbReference type="AlphaFoldDB" id="A0A650CX92"/>
<dbReference type="Proteomes" id="UP000426328">
    <property type="component" value="Chromosome"/>
</dbReference>
<dbReference type="KEGG" id="aamb:D1866_10985"/>
<evidence type="ECO:0000313" key="5">
    <source>
        <dbReference type="Proteomes" id="UP000474054"/>
    </source>
</evidence>
<accession>A0A650CX92</accession>
<dbReference type="Pfam" id="PF01909">
    <property type="entry name" value="NTP_transf_2"/>
    <property type="match status" value="1"/>
</dbReference>
<protein>
    <submittedName>
        <fullName evidence="3">Nucleotidyltransferase</fullName>
    </submittedName>
</protein>
<organism evidence="3 4">
    <name type="scientific">Acidianus ambivalens</name>
    <name type="common">Desulfurolobus ambivalens</name>
    <dbReference type="NCBI Taxonomy" id="2283"/>
    <lineage>
        <taxon>Archaea</taxon>
        <taxon>Thermoproteota</taxon>
        <taxon>Thermoprotei</taxon>
        <taxon>Sulfolobales</taxon>
        <taxon>Sulfolobaceae</taxon>
        <taxon>Acidianus</taxon>
    </lineage>
</organism>
<keyword evidence="4" id="KW-1185">Reference proteome</keyword>
<gene>
    <name evidence="3" type="ORF">D1866_10985</name>
    <name evidence="2" type="ORF">GFB69_02425</name>
</gene>
<name>A0A650CX92_ACIAM</name>
<dbReference type="RefSeq" id="WP_152939874.1">
    <property type="nucleotide sequence ID" value="NZ_CP045482.1"/>
</dbReference>
<evidence type="ECO:0000313" key="2">
    <source>
        <dbReference type="EMBL" id="MQL54635.1"/>
    </source>
</evidence>
<sequence>MGRDYFLDKDIIKDKNDNLYVVITNYNPPGYVFAYIKYVYTGGGLWKGYERVFKKYGVKNLIKIKQNFEYEPCYGSTFPVLKISEIKNHFKPEDKIKEIIHKPANKLEETVINMLAEMEVNLPLDKIGVTGSLLAGISHENSDVDLVIYGKKYAEDFVNTFRGFEEDKDWIIETSENYSLPIEVVKTIYSKKTRGKYKGVKYSFLFVDDHPWKYNEKVCIEVNPLKAIGENVSDYRALFYPSISTLYSQGKTFNIVSYEGIYSLALYYSKKIEAFGMLMKCEDELEIVIGDKKIGGYIRPIM</sequence>
<dbReference type="GO" id="GO:0016779">
    <property type="term" value="F:nucleotidyltransferase activity"/>
    <property type="evidence" value="ECO:0007669"/>
    <property type="project" value="InterPro"/>
</dbReference>
<dbReference type="EMBL" id="WHYS01000001">
    <property type="protein sequence ID" value="MQL54635.1"/>
    <property type="molecule type" value="Genomic_DNA"/>
</dbReference>